<dbReference type="PANTHER" id="PTHR34315:SF1">
    <property type="entry name" value="INTRADIOL RING-CLEAVAGE DIOXYGENASES DOMAIN-CONTAINING PROTEIN-RELATED"/>
    <property type="match status" value="1"/>
</dbReference>
<evidence type="ECO:0000259" key="1">
    <source>
        <dbReference type="Pfam" id="PF00775"/>
    </source>
</evidence>
<sequence>MSVDHEGQRVSRRAVLAGIGGVGLSALLAACAEGGTPVRVATSAGGTATITPTTAATGLDALFEDAGTCTLTEETTQGPYHFDADRIRSDIREDRQGATLRVAIRVQDAGTCAPISGAVVEIWHCDAMGLYSGFEERSREGGGGGGGPSDDERYLRGAQVTNKEGIVEFTTIYPGWYRGRTVHIHAMVHVSDERVLTTQTMFDEAVTAEVYGSEPYTAHAGRDTFNDDDGIFEPSMVMKTVKEAGGYLGVITFAVRPTG</sequence>
<proteinExistence type="predicted"/>
<reference evidence="2 3" key="1">
    <citation type="submission" date="2020-10" db="EMBL/GenBank/DDBJ databases">
        <title>Sequencing the genomes of 1000 actinobacteria strains.</title>
        <authorList>
            <person name="Klenk H.-P."/>
        </authorList>
    </citation>
    <scope>NUCLEOTIDE SEQUENCE [LARGE SCALE GENOMIC DNA]</scope>
    <source>
        <strain evidence="2 3">DSM 43748</strain>
    </source>
</reference>
<dbReference type="InterPro" id="IPR006311">
    <property type="entry name" value="TAT_signal"/>
</dbReference>
<dbReference type="SUPFAM" id="SSF49482">
    <property type="entry name" value="Aromatic compound dioxygenase"/>
    <property type="match status" value="1"/>
</dbReference>
<feature type="domain" description="Intradiol ring-cleavage dioxygenases" evidence="1">
    <location>
        <begin position="83"/>
        <end position="195"/>
    </location>
</feature>
<gene>
    <name evidence="2" type="ORF">H4W81_003793</name>
</gene>
<keyword evidence="3" id="KW-1185">Reference proteome</keyword>
<dbReference type="PANTHER" id="PTHR34315">
    <property type="match status" value="1"/>
</dbReference>
<accession>A0ABR9KGB0</accession>
<evidence type="ECO:0000313" key="2">
    <source>
        <dbReference type="EMBL" id="MBE1561014.1"/>
    </source>
</evidence>
<protein>
    <submittedName>
        <fullName evidence="2">Protocatechuate 3,4-dioxygenase beta subunit</fullName>
    </submittedName>
</protein>
<dbReference type="InterPro" id="IPR015889">
    <property type="entry name" value="Intradiol_dOase_core"/>
</dbReference>
<dbReference type="Gene3D" id="2.60.130.10">
    <property type="entry name" value="Aromatic compound dioxygenase"/>
    <property type="match status" value="1"/>
</dbReference>
<dbReference type="RefSeq" id="WP_192776005.1">
    <property type="nucleotide sequence ID" value="NZ_BAAASY010000014.1"/>
</dbReference>
<dbReference type="InterPro" id="IPR000627">
    <property type="entry name" value="Intradiol_dOase_C"/>
</dbReference>
<dbReference type="Pfam" id="PF00775">
    <property type="entry name" value="Dioxygenase_C"/>
    <property type="match status" value="1"/>
</dbReference>
<dbReference type="EMBL" id="JADBEF010000001">
    <property type="protein sequence ID" value="MBE1561014.1"/>
    <property type="molecule type" value="Genomic_DNA"/>
</dbReference>
<comment type="caution">
    <text evidence="2">The sequence shown here is derived from an EMBL/GenBank/DDBJ whole genome shotgun (WGS) entry which is preliminary data.</text>
</comment>
<evidence type="ECO:0000313" key="3">
    <source>
        <dbReference type="Proteomes" id="UP000661607"/>
    </source>
</evidence>
<dbReference type="Proteomes" id="UP000661607">
    <property type="component" value="Unassembled WGS sequence"/>
</dbReference>
<organism evidence="2 3">
    <name type="scientific">Nonomuraea africana</name>
    <dbReference type="NCBI Taxonomy" id="46171"/>
    <lineage>
        <taxon>Bacteria</taxon>
        <taxon>Bacillati</taxon>
        <taxon>Actinomycetota</taxon>
        <taxon>Actinomycetes</taxon>
        <taxon>Streptosporangiales</taxon>
        <taxon>Streptosporangiaceae</taxon>
        <taxon>Nonomuraea</taxon>
    </lineage>
</organism>
<dbReference type="PROSITE" id="PS51318">
    <property type="entry name" value="TAT"/>
    <property type="match status" value="1"/>
</dbReference>
<name>A0ABR9KGB0_9ACTN</name>
<dbReference type="CDD" id="cd03457">
    <property type="entry name" value="intradiol_dioxygenase_like"/>
    <property type="match status" value="1"/>
</dbReference>